<feature type="domain" description="EamA" evidence="7">
    <location>
        <begin position="22"/>
        <end position="153"/>
    </location>
</feature>
<gene>
    <name evidence="8" type="ORF">Bealeia1_01710</name>
</gene>
<feature type="transmembrane region" description="Helical" evidence="6">
    <location>
        <begin position="82"/>
        <end position="103"/>
    </location>
</feature>
<feature type="transmembrane region" description="Helical" evidence="6">
    <location>
        <begin position="21"/>
        <end position="40"/>
    </location>
</feature>
<reference evidence="8 9" key="1">
    <citation type="journal article" date="2024" name="Environ. Microbiol.">
        <title>Novel evolutionary insights on the interactions of the Holosporales (Alphaproteobacteria) with eukaryotic hosts from comparative genomics.</title>
        <authorList>
            <person name="Giovannini M."/>
            <person name="Petroni G."/>
            <person name="Castelli M."/>
        </authorList>
    </citation>
    <scope>NUCLEOTIDE SEQUENCE [LARGE SCALE GENOMIC DNA]</scope>
    <source>
        <strain evidence="8 9">US_Bl 15I1</strain>
    </source>
</reference>
<feature type="transmembrane region" description="Helical" evidence="6">
    <location>
        <begin position="139"/>
        <end position="156"/>
    </location>
</feature>
<feature type="transmembrane region" description="Helical" evidence="6">
    <location>
        <begin position="109"/>
        <end position="130"/>
    </location>
</feature>
<dbReference type="PANTHER" id="PTHR22911:SF6">
    <property type="entry name" value="SOLUTE CARRIER FAMILY 35 MEMBER G1"/>
    <property type="match status" value="1"/>
</dbReference>
<feature type="transmembrane region" description="Helical" evidence="6">
    <location>
        <begin position="52"/>
        <end position="70"/>
    </location>
</feature>
<protein>
    <submittedName>
        <fullName evidence="8">DMT family transporter</fullName>
    </submittedName>
</protein>
<evidence type="ECO:0000256" key="5">
    <source>
        <dbReference type="ARBA" id="ARBA00023136"/>
    </source>
</evidence>
<evidence type="ECO:0000259" key="7">
    <source>
        <dbReference type="Pfam" id="PF00892"/>
    </source>
</evidence>
<evidence type="ECO:0000313" key="8">
    <source>
        <dbReference type="EMBL" id="WVX67500.1"/>
    </source>
</evidence>
<evidence type="ECO:0000313" key="9">
    <source>
        <dbReference type="Proteomes" id="UP001330434"/>
    </source>
</evidence>
<proteinExistence type="inferred from homology"/>
<accession>A0ABZ2C8J9</accession>
<dbReference type="SUPFAM" id="SSF103481">
    <property type="entry name" value="Multidrug resistance efflux transporter EmrE"/>
    <property type="match status" value="2"/>
</dbReference>
<evidence type="ECO:0000256" key="1">
    <source>
        <dbReference type="ARBA" id="ARBA00004141"/>
    </source>
</evidence>
<keyword evidence="3 6" id="KW-0812">Transmembrane</keyword>
<feature type="transmembrane region" description="Helical" evidence="6">
    <location>
        <begin position="193"/>
        <end position="215"/>
    </location>
</feature>
<evidence type="ECO:0000256" key="3">
    <source>
        <dbReference type="ARBA" id="ARBA00022692"/>
    </source>
</evidence>
<keyword evidence="5 6" id="KW-0472">Membrane</keyword>
<organism evidence="8 9">
    <name type="scientific">Candidatus Bealeia paramacronuclearis</name>
    <dbReference type="NCBI Taxonomy" id="1921001"/>
    <lineage>
        <taxon>Bacteria</taxon>
        <taxon>Pseudomonadati</taxon>
        <taxon>Pseudomonadota</taxon>
        <taxon>Alphaproteobacteria</taxon>
        <taxon>Holosporales</taxon>
        <taxon>Holosporaceae</taxon>
        <taxon>Candidatus Bealeia</taxon>
    </lineage>
</organism>
<dbReference type="PANTHER" id="PTHR22911">
    <property type="entry name" value="ACYL-MALONYL CONDENSING ENZYME-RELATED"/>
    <property type="match status" value="1"/>
</dbReference>
<feature type="transmembrane region" description="Helical" evidence="6">
    <location>
        <begin position="275"/>
        <end position="292"/>
    </location>
</feature>
<dbReference type="Pfam" id="PF00892">
    <property type="entry name" value="EamA"/>
    <property type="match status" value="2"/>
</dbReference>
<evidence type="ECO:0000256" key="4">
    <source>
        <dbReference type="ARBA" id="ARBA00022989"/>
    </source>
</evidence>
<sequence length="298" mass="32804">MFISKLNSLKARILEVVPAKLIGAAFMMSWALLFSTAMAFSKTLHPDVHSLVILFMRCLFGFMIFSPFALKMGLAAFKTNRPLLHLLRVCFMCSAMACTYYAYRNLPLATATSIGMTGPLFTTMLAMLILRDNVSLQKWGVILLGYVGVLVVVRPHEIEITPAIWVEILANIFAACTIICVKLLSKTEETVTIMMYATSAAVIVSGLAAVSVWQPPSYEDILTLVAIGALGVSSQFCSVTALKFANPSYLSPFEYTRLCFAIPVGFFFFEEVPTLWVLAGSLIIILATTLLTKMEMKT</sequence>
<dbReference type="Proteomes" id="UP001330434">
    <property type="component" value="Chromosome"/>
</dbReference>
<feature type="transmembrane region" description="Helical" evidence="6">
    <location>
        <begin position="162"/>
        <end position="181"/>
    </location>
</feature>
<evidence type="ECO:0000256" key="2">
    <source>
        <dbReference type="ARBA" id="ARBA00009853"/>
    </source>
</evidence>
<evidence type="ECO:0000256" key="6">
    <source>
        <dbReference type="SAM" id="Phobius"/>
    </source>
</evidence>
<comment type="subcellular location">
    <subcellularLocation>
        <location evidence="1">Membrane</location>
        <topology evidence="1">Multi-pass membrane protein</topology>
    </subcellularLocation>
</comment>
<keyword evidence="4 6" id="KW-1133">Transmembrane helix</keyword>
<dbReference type="InterPro" id="IPR000620">
    <property type="entry name" value="EamA_dom"/>
</dbReference>
<dbReference type="EMBL" id="CP133270">
    <property type="protein sequence ID" value="WVX67500.1"/>
    <property type="molecule type" value="Genomic_DNA"/>
</dbReference>
<dbReference type="RefSeq" id="WP_331256235.1">
    <property type="nucleotide sequence ID" value="NZ_CP133270.1"/>
</dbReference>
<dbReference type="InterPro" id="IPR037185">
    <property type="entry name" value="EmrE-like"/>
</dbReference>
<dbReference type="Gene3D" id="1.10.3730.20">
    <property type="match status" value="1"/>
</dbReference>
<feature type="domain" description="EamA" evidence="7">
    <location>
        <begin position="164"/>
        <end position="292"/>
    </location>
</feature>
<comment type="similarity">
    <text evidence="2">Belongs to the drug/metabolite transporter (DMT) superfamily. 10 TMS drug/metabolite exporter (DME) (TC 2.A.7.3) family.</text>
</comment>
<name>A0ABZ2C8J9_9PROT</name>
<keyword evidence="9" id="KW-1185">Reference proteome</keyword>